<proteinExistence type="predicted"/>
<evidence type="ECO:0000313" key="1">
    <source>
        <dbReference type="EMBL" id="SHL68819.1"/>
    </source>
</evidence>
<reference evidence="1 2" key="1">
    <citation type="submission" date="2016-11" db="EMBL/GenBank/DDBJ databases">
        <authorList>
            <person name="Jaros S."/>
            <person name="Januszkiewicz K."/>
            <person name="Wedrychowicz H."/>
        </authorList>
    </citation>
    <scope>NUCLEOTIDE SEQUENCE [LARGE SCALE GENOMIC DNA]</scope>
    <source>
        <strain evidence="1 2">BPI-34</strain>
    </source>
</reference>
<evidence type="ECO:0000313" key="2">
    <source>
        <dbReference type="Proteomes" id="UP000184280"/>
    </source>
</evidence>
<sequence length="208" mass="24318">MINKEQMYEYGLTKTMEYLMPWIDKTDQNEAMADWEMNVPELMMRNLLYLFLTTSQREKVEQALQFYHPYDRATINYALLLNRFTGYLPEPKKLLVQHQLHLLADLIKEDSNIKLIEHEQKMQEIFRVEKSGELFSVGSKSTPKRLLVLQGLGGKRPPRYAVSVFGPLAQIELVPGDVIAGKLQFDTFEYDGRTLQDITLIDFVKWPK</sequence>
<dbReference type="EMBL" id="FRCJ01000001">
    <property type="protein sequence ID" value="SHL68819.1"/>
    <property type="molecule type" value="Genomic_DNA"/>
</dbReference>
<gene>
    <name evidence="1" type="ORF">SAMN04488494_0477</name>
</gene>
<protein>
    <submittedName>
        <fullName evidence="1">Uncharacterized protein</fullName>
    </submittedName>
</protein>
<dbReference type="AlphaFoldDB" id="A0A1M7CPU8"/>
<dbReference type="RefSeq" id="WP_139294576.1">
    <property type="nucleotide sequence ID" value="NZ_FRCJ01000001.1"/>
</dbReference>
<name>A0A1M7CPU8_XYLRU</name>
<organism evidence="1 2">
    <name type="scientific">Xylanibacter ruminicola</name>
    <name type="common">Prevotella ruminicola</name>
    <dbReference type="NCBI Taxonomy" id="839"/>
    <lineage>
        <taxon>Bacteria</taxon>
        <taxon>Pseudomonadati</taxon>
        <taxon>Bacteroidota</taxon>
        <taxon>Bacteroidia</taxon>
        <taxon>Bacteroidales</taxon>
        <taxon>Prevotellaceae</taxon>
        <taxon>Xylanibacter</taxon>
    </lineage>
</organism>
<accession>A0A1M7CPU8</accession>
<dbReference type="Proteomes" id="UP000184280">
    <property type="component" value="Unassembled WGS sequence"/>
</dbReference>